<keyword evidence="3 7" id="KW-0812">Transmembrane</keyword>
<dbReference type="PANTHER" id="PTHR33885:SF3">
    <property type="entry name" value="PHAGE SHOCK PROTEIN C"/>
    <property type="match status" value="1"/>
</dbReference>
<evidence type="ECO:0000256" key="3">
    <source>
        <dbReference type="ARBA" id="ARBA00022692"/>
    </source>
</evidence>
<dbReference type="RefSeq" id="WP_377112790.1">
    <property type="nucleotide sequence ID" value="NZ_JBHTHZ010000003.1"/>
</dbReference>
<keyword evidence="4 7" id="KW-1133">Transmembrane helix</keyword>
<dbReference type="Pfam" id="PF18917">
    <property type="entry name" value="LiaI-LiaF-like_TM1"/>
    <property type="match status" value="1"/>
</dbReference>
<feature type="region of interest" description="Disordered" evidence="6">
    <location>
        <begin position="170"/>
        <end position="200"/>
    </location>
</feature>
<comment type="caution">
    <text evidence="10">The sequence shown here is derived from an EMBL/GenBank/DDBJ whole genome shotgun (WGS) entry which is preliminary data.</text>
</comment>
<name>A0ABW3AQL8_9SPHI</name>
<sequence>MEKKLYRDEQHKAIGGVCAGLAEYFNVDTSIVRVIFLLALILKGVGFLPYIILWIVIPKRPFGYQNPFKPGVTPGYGPNYGQPTYGDVKVDYTVPPVNQPGQPFMFQPPKKSNAGVIFGVILIVLGSIFLIDNFDFIPELDFELLWPVVLVAAGLAIIFSGKKKPWEQQSFNEQDKAASNNTVDTDYTANDKQNDNTQNI</sequence>
<feature type="transmembrane region" description="Helical" evidence="7">
    <location>
        <begin position="144"/>
        <end position="161"/>
    </location>
</feature>
<dbReference type="InterPro" id="IPR043726">
    <property type="entry name" value="LiaI-LiaF-like_TM1"/>
</dbReference>
<evidence type="ECO:0000259" key="8">
    <source>
        <dbReference type="Pfam" id="PF04024"/>
    </source>
</evidence>
<gene>
    <name evidence="10" type="ORF">ACFQZX_06470</name>
</gene>
<comment type="subcellular location">
    <subcellularLocation>
        <location evidence="1">Cell membrane</location>
        <topology evidence="1">Single-pass membrane protein</topology>
    </subcellularLocation>
</comment>
<organism evidence="10 11">
    <name type="scientific">Mucilaginibacter litoreus</name>
    <dbReference type="NCBI Taxonomy" id="1048221"/>
    <lineage>
        <taxon>Bacteria</taxon>
        <taxon>Pseudomonadati</taxon>
        <taxon>Bacteroidota</taxon>
        <taxon>Sphingobacteriia</taxon>
        <taxon>Sphingobacteriales</taxon>
        <taxon>Sphingobacteriaceae</taxon>
        <taxon>Mucilaginibacter</taxon>
    </lineage>
</organism>
<dbReference type="InterPro" id="IPR052027">
    <property type="entry name" value="PspC"/>
</dbReference>
<feature type="transmembrane region" description="Helical" evidence="7">
    <location>
        <begin position="34"/>
        <end position="57"/>
    </location>
</feature>
<evidence type="ECO:0000256" key="1">
    <source>
        <dbReference type="ARBA" id="ARBA00004162"/>
    </source>
</evidence>
<dbReference type="PANTHER" id="PTHR33885">
    <property type="entry name" value="PHAGE SHOCK PROTEIN C"/>
    <property type="match status" value="1"/>
</dbReference>
<keyword evidence="11" id="KW-1185">Reference proteome</keyword>
<evidence type="ECO:0000256" key="7">
    <source>
        <dbReference type="SAM" id="Phobius"/>
    </source>
</evidence>
<keyword evidence="5 7" id="KW-0472">Membrane</keyword>
<feature type="domain" description="LiaI-LiaF-like transmembrane region" evidence="9">
    <location>
        <begin position="116"/>
        <end position="158"/>
    </location>
</feature>
<evidence type="ECO:0000256" key="5">
    <source>
        <dbReference type="ARBA" id="ARBA00023136"/>
    </source>
</evidence>
<dbReference type="EMBL" id="JBHTHZ010000003">
    <property type="protein sequence ID" value="MFD0793255.1"/>
    <property type="molecule type" value="Genomic_DNA"/>
</dbReference>
<protein>
    <submittedName>
        <fullName evidence="10">PspC domain-containing protein</fullName>
    </submittedName>
</protein>
<evidence type="ECO:0000313" key="10">
    <source>
        <dbReference type="EMBL" id="MFD0793255.1"/>
    </source>
</evidence>
<proteinExistence type="predicted"/>
<evidence type="ECO:0000256" key="2">
    <source>
        <dbReference type="ARBA" id="ARBA00022475"/>
    </source>
</evidence>
<dbReference type="Proteomes" id="UP001597010">
    <property type="component" value="Unassembled WGS sequence"/>
</dbReference>
<feature type="domain" description="Phage shock protein PspC N-terminal" evidence="8">
    <location>
        <begin position="3"/>
        <end position="59"/>
    </location>
</feature>
<evidence type="ECO:0000259" key="9">
    <source>
        <dbReference type="Pfam" id="PF18917"/>
    </source>
</evidence>
<evidence type="ECO:0000313" key="11">
    <source>
        <dbReference type="Proteomes" id="UP001597010"/>
    </source>
</evidence>
<accession>A0ABW3AQL8</accession>
<reference evidence="11" key="1">
    <citation type="journal article" date="2019" name="Int. J. Syst. Evol. Microbiol.">
        <title>The Global Catalogue of Microorganisms (GCM) 10K type strain sequencing project: providing services to taxonomists for standard genome sequencing and annotation.</title>
        <authorList>
            <consortium name="The Broad Institute Genomics Platform"/>
            <consortium name="The Broad Institute Genome Sequencing Center for Infectious Disease"/>
            <person name="Wu L."/>
            <person name="Ma J."/>
        </authorList>
    </citation>
    <scope>NUCLEOTIDE SEQUENCE [LARGE SCALE GENOMIC DNA]</scope>
    <source>
        <strain evidence="11">CCUG 61484</strain>
    </source>
</reference>
<evidence type="ECO:0000256" key="4">
    <source>
        <dbReference type="ARBA" id="ARBA00022989"/>
    </source>
</evidence>
<dbReference type="InterPro" id="IPR007168">
    <property type="entry name" value="Phageshock_PspC_N"/>
</dbReference>
<dbReference type="Pfam" id="PF04024">
    <property type="entry name" value="PspC"/>
    <property type="match status" value="1"/>
</dbReference>
<feature type="transmembrane region" description="Helical" evidence="7">
    <location>
        <begin position="114"/>
        <end position="132"/>
    </location>
</feature>
<evidence type="ECO:0000256" key="6">
    <source>
        <dbReference type="SAM" id="MobiDB-lite"/>
    </source>
</evidence>
<keyword evidence="2" id="KW-1003">Cell membrane</keyword>